<gene>
    <name evidence="1" type="ordered locus">Namu_2833</name>
</gene>
<dbReference type="RefSeq" id="WP_015748057.1">
    <property type="nucleotide sequence ID" value="NC_013235.1"/>
</dbReference>
<evidence type="ECO:0008006" key="3">
    <source>
        <dbReference type="Google" id="ProtNLM"/>
    </source>
</evidence>
<reference evidence="1 2" key="2">
    <citation type="journal article" date="2010" name="Stand. Genomic Sci.">
        <title>Complete genome sequence of Nakamurella multipartita type strain (Y-104).</title>
        <authorList>
            <person name="Tice H."/>
            <person name="Mayilraj S."/>
            <person name="Sims D."/>
            <person name="Lapidus A."/>
            <person name="Nolan M."/>
            <person name="Lucas S."/>
            <person name="Glavina Del Rio T."/>
            <person name="Copeland A."/>
            <person name="Cheng J.F."/>
            <person name="Meincke L."/>
            <person name="Bruce D."/>
            <person name="Goodwin L."/>
            <person name="Pitluck S."/>
            <person name="Ivanova N."/>
            <person name="Mavromatis K."/>
            <person name="Ovchinnikova G."/>
            <person name="Pati A."/>
            <person name="Chen A."/>
            <person name="Palaniappan K."/>
            <person name="Land M."/>
            <person name="Hauser L."/>
            <person name="Chang Y.J."/>
            <person name="Jeffries C.D."/>
            <person name="Detter J.C."/>
            <person name="Brettin T."/>
            <person name="Rohde M."/>
            <person name="Goker M."/>
            <person name="Bristow J."/>
            <person name="Eisen J.A."/>
            <person name="Markowitz V."/>
            <person name="Hugenholtz P."/>
            <person name="Kyrpides N.C."/>
            <person name="Klenk H.P."/>
            <person name="Chen F."/>
        </authorList>
    </citation>
    <scope>NUCLEOTIDE SEQUENCE [LARGE SCALE GENOMIC DNA]</scope>
    <source>
        <strain evidence="2">ATCC 700099 / DSM 44233 / CIP 104796 / JCM 9543 / NBRC 105858 / Y-104</strain>
    </source>
</reference>
<dbReference type="InterPro" id="IPR046038">
    <property type="entry name" value="DUF5996"/>
</dbReference>
<reference evidence="2" key="1">
    <citation type="submission" date="2009-09" db="EMBL/GenBank/DDBJ databases">
        <title>The complete genome of Nakamurella multipartita DSM 44233.</title>
        <authorList>
            <consortium name="US DOE Joint Genome Institute (JGI-PGF)"/>
            <person name="Lucas S."/>
            <person name="Copeland A."/>
            <person name="Lapidus A."/>
            <person name="Glavina del Rio T."/>
            <person name="Dalin E."/>
            <person name="Tice H."/>
            <person name="Bruce D."/>
            <person name="Goodwin L."/>
            <person name="Pitluck S."/>
            <person name="Kyrpides N."/>
            <person name="Mavromatis K."/>
            <person name="Ivanova N."/>
            <person name="Ovchinnikova G."/>
            <person name="Sims D."/>
            <person name="Meincke L."/>
            <person name="Brettin T."/>
            <person name="Detter J.C."/>
            <person name="Han C."/>
            <person name="Larimer F."/>
            <person name="Land M."/>
            <person name="Hauser L."/>
            <person name="Markowitz V."/>
            <person name="Cheng J.-F."/>
            <person name="Hugenholtz P."/>
            <person name="Woyke T."/>
            <person name="Wu D."/>
            <person name="Klenk H.-P."/>
            <person name="Eisen J.A."/>
        </authorList>
    </citation>
    <scope>NUCLEOTIDE SEQUENCE [LARGE SCALE GENOMIC DNA]</scope>
    <source>
        <strain evidence="2">ATCC 700099 / DSM 44233 / CIP 104796 / JCM 9543 / NBRC 105858 / Y-104</strain>
    </source>
</reference>
<dbReference type="HOGENOM" id="CLU_054566_0_0_11"/>
<name>C8X9M0_NAKMY</name>
<evidence type="ECO:0000313" key="2">
    <source>
        <dbReference type="Proteomes" id="UP000002218"/>
    </source>
</evidence>
<proteinExistence type="predicted"/>
<dbReference type="Proteomes" id="UP000002218">
    <property type="component" value="Chromosome"/>
</dbReference>
<dbReference type="STRING" id="479431.Namu_2833"/>
<dbReference type="OrthoDB" id="9800945at2"/>
<dbReference type="InParanoid" id="C8X9M0"/>
<evidence type="ECO:0000313" key="1">
    <source>
        <dbReference type="EMBL" id="ACV79178.1"/>
    </source>
</evidence>
<organism evidence="1 2">
    <name type="scientific">Nakamurella multipartita (strain ATCC 700099 / DSM 44233 / CIP 104796 / JCM 9543 / NBRC 105858 / Y-104)</name>
    <name type="common">Microsphaera multipartita</name>
    <dbReference type="NCBI Taxonomy" id="479431"/>
    <lineage>
        <taxon>Bacteria</taxon>
        <taxon>Bacillati</taxon>
        <taxon>Actinomycetota</taxon>
        <taxon>Actinomycetes</taxon>
        <taxon>Nakamurellales</taxon>
        <taxon>Nakamurellaceae</taxon>
        <taxon>Nakamurella</taxon>
    </lineage>
</organism>
<dbReference type="Pfam" id="PF19459">
    <property type="entry name" value="DUF5996"/>
    <property type="match status" value="1"/>
</dbReference>
<dbReference type="eggNOG" id="ENOG502Z7SC">
    <property type="taxonomic scope" value="Bacteria"/>
</dbReference>
<dbReference type="AlphaFoldDB" id="C8X9M0"/>
<dbReference type="EMBL" id="CP001737">
    <property type="protein sequence ID" value="ACV79178.1"/>
    <property type="molecule type" value="Genomic_DNA"/>
</dbReference>
<protein>
    <recommendedName>
        <fullName evidence="3">Ava_C0101 and related proteins</fullName>
    </recommendedName>
</protein>
<accession>C8X9M0</accession>
<dbReference type="KEGG" id="nml:Namu_2833"/>
<sequence length="294" mass="33217">MTQPWPELPVAAWAPTRDTVHLWTQIVGKVRLALAAPENHWWQVPFYVNATGLTTSLMPYQNLGVEIEFDFVGHELVVRTTLGRTERFALEPMSVAEFYRRFTAVLADLGIRVAIMPRPVELPVAIPFADDSVHRSYDPDAMHRFWVSLVSTQRVLQQFRGEFTGKCSPVHFFWGAFDLAVTRFSGRPAPEHPGGVPNCPDRVMHEAYNRELASCGYWPGGADEGAFYAYAYPEPPGYRDYPIRPDQARFDPDLGEFVLPYAAVRQADDPDAVLLEFLRSAFTASVQLGRWPDA</sequence>
<keyword evidence="2" id="KW-1185">Reference proteome</keyword>